<keyword evidence="3" id="KW-1185">Reference proteome</keyword>
<dbReference type="InterPro" id="IPR002109">
    <property type="entry name" value="Glutaredoxin"/>
</dbReference>
<reference evidence="2 3" key="1">
    <citation type="submission" date="2019-03" db="EMBL/GenBank/DDBJ databases">
        <title>Complete genome sequencing analysis of lytic phage phiQ1.</title>
        <authorList>
            <person name="Kimuro A."/>
            <person name="Yamasaka A."/>
            <person name="Fujino Y."/>
            <person name="Doi K."/>
        </authorList>
    </citation>
    <scope>NUCLEOTIDE SEQUENCE [LARGE SCALE GENOMIC DNA]</scope>
    <source>
        <strain evidence="3">phiQ1</strain>
    </source>
</reference>
<accession>A0A455VCW4</accession>
<dbReference type="RefSeq" id="YP_009900350.1">
    <property type="nucleotide sequence ID" value="NC_049805.1"/>
</dbReference>
<evidence type="ECO:0000313" key="2">
    <source>
        <dbReference type="EMBL" id="BBI90373.1"/>
    </source>
</evidence>
<organism evidence="2 3">
    <name type="scientific">Lactococcus phage phiQ1</name>
    <dbReference type="NCBI Taxonomy" id="2488571"/>
    <lineage>
        <taxon>Viruses</taxon>
        <taxon>Duplodnaviria</taxon>
        <taxon>Heunggongvirae</taxon>
        <taxon>Uroviricota</taxon>
        <taxon>Caudoviricetes</taxon>
        <taxon>Teubervirus</taxon>
        <taxon>Teubervirus Q1</taxon>
    </lineage>
</organism>
<dbReference type="EMBL" id="AP019527">
    <property type="protein sequence ID" value="BBI90373.1"/>
    <property type="molecule type" value="Genomic_DNA"/>
</dbReference>
<evidence type="ECO:0000313" key="3">
    <source>
        <dbReference type="Proteomes" id="UP000291120"/>
    </source>
</evidence>
<dbReference type="PROSITE" id="PS51354">
    <property type="entry name" value="GLUTAREDOXIN_2"/>
    <property type="match status" value="1"/>
</dbReference>
<dbReference type="CDD" id="cd02976">
    <property type="entry name" value="NrdH"/>
    <property type="match status" value="1"/>
</dbReference>
<evidence type="ECO:0000259" key="1">
    <source>
        <dbReference type="Pfam" id="PF00462"/>
    </source>
</evidence>
<dbReference type="GeneID" id="56132569"/>
<sequence>MTVVYSKPNYMQCKMVKKWLTEHEVPFDTVDITEDKTAIDKLQMMGFKTVPVTIQSDFVFAGFDVKGLRKLEEMTNEA</sequence>
<feature type="domain" description="Glutaredoxin" evidence="1">
    <location>
        <begin position="3"/>
        <end position="52"/>
    </location>
</feature>
<name>A0A455VCW4_9CAUD</name>
<proteinExistence type="predicted"/>
<dbReference type="InterPro" id="IPR036249">
    <property type="entry name" value="Thioredoxin-like_sf"/>
</dbReference>
<dbReference type="KEGG" id="vg:56132569"/>
<dbReference type="Gene3D" id="3.40.30.10">
    <property type="entry name" value="Glutaredoxin"/>
    <property type="match status" value="1"/>
</dbReference>
<protein>
    <submittedName>
        <fullName evidence="2">Putative thioredoxin/glutaredoxin-like protein</fullName>
    </submittedName>
</protein>
<dbReference type="Proteomes" id="UP000291120">
    <property type="component" value="Segment"/>
</dbReference>
<dbReference type="SUPFAM" id="SSF52833">
    <property type="entry name" value="Thioredoxin-like"/>
    <property type="match status" value="1"/>
</dbReference>
<dbReference type="Pfam" id="PF00462">
    <property type="entry name" value="Glutaredoxin"/>
    <property type="match status" value="1"/>
</dbReference>